<accession>A0A239CJ74</accession>
<evidence type="ECO:0000256" key="6">
    <source>
        <dbReference type="ARBA" id="ARBA00022781"/>
    </source>
</evidence>
<feature type="transmembrane region" description="Helical" evidence="15">
    <location>
        <begin position="39"/>
        <end position="65"/>
    </location>
</feature>
<dbReference type="GO" id="GO:0012505">
    <property type="term" value="C:endomembrane system"/>
    <property type="evidence" value="ECO:0007669"/>
    <property type="project" value="UniProtKB-SubCell"/>
</dbReference>
<evidence type="ECO:0000256" key="5">
    <source>
        <dbReference type="ARBA" id="ARBA00022692"/>
    </source>
</evidence>
<dbReference type="Proteomes" id="UP000198324">
    <property type="component" value="Unassembled WGS sequence"/>
</dbReference>
<evidence type="ECO:0000256" key="15">
    <source>
        <dbReference type="HAMAP-Rule" id="MF_01398"/>
    </source>
</evidence>
<dbReference type="InterPro" id="IPR005864">
    <property type="entry name" value="ATP_synth_F0_bsu_bac"/>
</dbReference>
<feature type="signal peptide" evidence="18">
    <location>
        <begin position="1"/>
        <end position="21"/>
    </location>
</feature>
<dbReference type="Gene3D" id="1.20.5.620">
    <property type="entry name" value="F1F0 ATP synthase subunit B, membrane domain"/>
    <property type="match status" value="1"/>
</dbReference>
<comment type="function">
    <text evidence="12">Component of the F(0) channel, it forms part of the peripheral stalk, linking F(1) to F(0). The b'-subunit is a diverged and duplicated form of b found in plants and photosynthetic bacteria.</text>
</comment>
<feature type="chain" id="PRO_5013145010" description="ATP synthase subunit b" evidence="18">
    <location>
        <begin position="22"/>
        <end position="191"/>
    </location>
</feature>
<keyword evidence="10 15" id="KW-0066">ATP synthesis</keyword>
<gene>
    <name evidence="15" type="primary">atpF</name>
    <name evidence="19" type="ORF">SAMN04488503_3152</name>
</gene>
<sequence length="191" mass="21264">MKVARHTVLTLIGVLAFTALAYASGGEAGEDHGLPWANFGWRILNFVIFIFLLYKFAGAKAAAFFGGRRTQIRKDLEDLELRKVEAEKKLKDVETGIRNLEQERAAILAEAKTQGDAIKAAILEKAHKDAEAMKAQAVTSAENEARAAFDRVRGEIADQVIEQATKIVREKLTEKDHERLVDEYLTKVVLN</sequence>
<dbReference type="CDD" id="cd06503">
    <property type="entry name" value="ATP-synt_Fo_b"/>
    <property type="match status" value="1"/>
</dbReference>
<protein>
    <recommendedName>
        <fullName evidence="15">ATP synthase subunit b</fullName>
    </recommendedName>
    <alternativeName>
        <fullName evidence="15">ATP synthase F(0) sector subunit b</fullName>
    </alternativeName>
    <alternativeName>
        <fullName evidence="15">ATPase subunit I</fullName>
    </alternativeName>
    <alternativeName>
        <fullName evidence="15">F-type ATPase subunit b</fullName>
        <shortName evidence="15">F-ATPase subunit b</shortName>
    </alternativeName>
</protein>
<evidence type="ECO:0000256" key="4">
    <source>
        <dbReference type="ARBA" id="ARBA00022547"/>
    </source>
</evidence>
<evidence type="ECO:0000256" key="8">
    <source>
        <dbReference type="ARBA" id="ARBA00023065"/>
    </source>
</evidence>
<comment type="function">
    <text evidence="11 15">F(1)F(0) ATP synthase produces ATP from ADP in the presence of a proton or sodium gradient. F-type ATPases consist of two structural domains, F(1) containing the extramembraneous catalytic core and F(0) containing the membrane proton channel, linked together by a central stalk and a peripheral stalk. During catalysis, ATP synthesis in the catalytic domain of F(1) is coupled via a rotary mechanism of the central stalk subunits to proton translocation.</text>
</comment>
<evidence type="ECO:0000256" key="2">
    <source>
        <dbReference type="ARBA" id="ARBA00022448"/>
    </source>
</evidence>
<evidence type="ECO:0000256" key="10">
    <source>
        <dbReference type="ARBA" id="ARBA00023310"/>
    </source>
</evidence>
<evidence type="ECO:0000256" key="14">
    <source>
        <dbReference type="ARBA" id="ARBA00037847"/>
    </source>
</evidence>
<evidence type="ECO:0000313" key="20">
    <source>
        <dbReference type="Proteomes" id="UP000198324"/>
    </source>
</evidence>
<dbReference type="PANTHER" id="PTHR33445">
    <property type="entry name" value="ATP SYNTHASE SUBUNIT B', CHLOROPLASTIC"/>
    <property type="match status" value="1"/>
</dbReference>
<evidence type="ECO:0000256" key="16">
    <source>
        <dbReference type="RuleBase" id="RU003848"/>
    </source>
</evidence>
<keyword evidence="17" id="KW-0175">Coiled coil</keyword>
<dbReference type="EMBL" id="FZOC01000008">
    <property type="protein sequence ID" value="SNS19999.1"/>
    <property type="molecule type" value="Genomic_DNA"/>
</dbReference>
<dbReference type="InterPro" id="IPR050059">
    <property type="entry name" value="ATP_synthase_B_chain"/>
</dbReference>
<dbReference type="AlphaFoldDB" id="A0A239CJ74"/>
<comment type="subunit">
    <text evidence="13">F-type ATPases have 2 components, F(1) - the catalytic core - and F(0) - the membrane proton channel. F(1) has five subunits: alpha(3), beta(3), gamma(1), delta(1), epsilon(1). F(0) has four main subunits: a(1), b(2) and c(10-14). The alpha and beta chains form an alternating ring which encloses part of the gamma chain. F(1) is attached to F(0) by a central stalk formed by the gamma and epsilon chains, while a peripheral stalk is formed by the delta and b chains.</text>
</comment>
<keyword evidence="7 15" id="KW-1133">Transmembrane helix</keyword>
<dbReference type="Pfam" id="PF00430">
    <property type="entry name" value="ATP-synt_B"/>
    <property type="match status" value="1"/>
</dbReference>
<evidence type="ECO:0000256" key="12">
    <source>
        <dbReference type="ARBA" id="ARBA00025614"/>
    </source>
</evidence>
<evidence type="ECO:0000256" key="17">
    <source>
        <dbReference type="SAM" id="Coils"/>
    </source>
</evidence>
<dbReference type="InterPro" id="IPR002146">
    <property type="entry name" value="ATP_synth_b/b'su_bac/chlpt"/>
</dbReference>
<feature type="coiled-coil region" evidence="17">
    <location>
        <begin position="69"/>
        <end position="110"/>
    </location>
</feature>
<comment type="subcellular location">
    <subcellularLocation>
        <location evidence="15">Cell membrane</location>
        <topology evidence="15">Single-pass membrane protein</topology>
    </subcellularLocation>
    <subcellularLocation>
        <location evidence="14">Endomembrane system</location>
        <topology evidence="14">Single-pass membrane protein</topology>
    </subcellularLocation>
</comment>
<keyword evidence="9 15" id="KW-0472">Membrane</keyword>
<dbReference type="GO" id="GO:0046933">
    <property type="term" value="F:proton-transporting ATP synthase activity, rotational mechanism"/>
    <property type="evidence" value="ECO:0007669"/>
    <property type="project" value="UniProtKB-UniRule"/>
</dbReference>
<dbReference type="GO" id="GO:0005886">
    <property type="term" value="C:plasma membrane"/>
    <property type="evidence" value="ECO:0007669"/>
    <property type="project" value="UniProtKB-SubCell"/>
</dbReference>
<dbReference type="NCBIfam" id="TIGR01144">
    <property type="entry name" value="ATP_synt_b"/>
    <property type="match status" value="1"/>
</dbReference>
<evidence type="ECO:0000313" key="19">
    <source>
        <dbReference type="EMBL" id="SNS19999.1"/>
    </source>
</evidence>
<evidence type="ECO:0000256" key="7">
    <source>
        <dbReference type="ARBA" id="ARBA00022989"/>
    </source>
</evidence>
<keyword evidence="18" id="KW-0732">Signal</keyword>
<keyword evidence="5 15" id="KW-0812">Transmembrane</keyword>
<dbReference type="GO" id="GO:0045259">
    <property type="term" value="C:proton-transporting ATP synthase complex"/>
    <property type="evidence" value="ECO:0007669"/>
    <property type="project" value="UniProtKB-KW"/>
</dbReference>
<evidence type="ECO:0000256" key="13">
    <source>
        <dbReference type="ARBA" id="ARBA00026054"/>
    </source>
</evidence>
<keyword evidence="4 15" id="KW-0138">CF(0)</keyword>
<evidence type="ECO:0000256" key="18">
    <source>
        <dbReference type="SAM" id="SignalP"/>
    </source>
</evidence>
<keyword evidence="6 15" id="KW-0375">Hydrogen ion transport</keyword>
<comment type="subunit">
    <text evidence="15">F-type ATPases have 2 components, F(1) - the catalytic core - and F(0) - the membrane proton channel. F(1) has five subunits: alpha(3), beta(3), gamma(1), delta(1), epsilon(1). F(0) has three main subunits: a(1), b(2) and c(10-14). The alpha and beta chains form an alternating ring which encloses part of the gamma chain. F(1) is attached to F(0) by a central stalk formed by the gamma and epsilon chains, while a peripheral stalk is formed by the delta and b chains.</text>
</comment>
<proteinExistence type="inferred from homology"/>
<keyword evidence="3 15" id="KW-1003">Cell membrane</keyword>
<dbReference type="HAMAP" id="MF_01398">
    <property type="entry name" value="ATP_synth_b_bprime"/>
    <property type="match status" value="1"/>
</dbReference>
<keyword evidence="2 15" id="KW-0813">Transport</keyword>
<evidence type="ECO:0000256" key="9">
    <source>
        <dbReference type="ARBA" id="ARBA00023136"/>
    </source>
</evidence>
<keyword evidence="20" id="KW-1185">Reference proteome</keyword>
<dbReference type="GO" id="GO:0046961">
    <property type="term" value="F:proton-transporting ATPase activity, rotational mechanism"/>
    <property type="evidence" value="ECO:0007669"/>
    <property type="project" value="TreeGrafter"/>
</dbReference>
<dbReference type="PANTHER" id="PTHR33445:SF1">
    <property type="entry name" value="ATP SYNTHASE SUBUNIT B"/>
    <property type="match status" value="1"/>
</dbReference>
<organism evidence="19 20">
    <name type="scientific">Humidesulfovibrio mexicanus</name>
    <dbReference type="NCBI Taxonomy" id="147047"/>
    <lineage>
        <taxon>Bacteria</taxon>
        <taxon>Pseudomonadati</taxon>
        <taxon>Thermodesulfobacteriota</taxon>
        <taxon>Desulfovibrionia</taxon>
        <taxon>Desulfovibrionales</taxon>
        <taxon>Desulfovibrionaceae</taxon>
        <taxon>Humidesulfovibrio</taxon>
    </lineage>
</organism>
<evidence type="ECO:0000256" key="1">
    <source>
        <dbReference type="ARBA" id="ARBA00005513"/>
    </source>
</evidence>
<name>A0A239CJ74_9BACT</name>
<comment type="similarity">
    <text evidence="1 15 16">Belongs to the ATPase B chain family.</text>
</comment>
<evidence type="ECO:0000256" key="3">
    <source>
        <dbReference type="ARBA" id="ARBA00022475"/>
    </source>
</evidence>
<reference evidence="19 20" key="1">
    <citation type="submission" date="2017-06" db="EMBL/GenBank/DDBJ databases">
        <authorList>
            <person name="Kim H.J."/>
            <person name="Triplett B.A."/>
        </authorList>
    </citation>
    <scope>NUCLEOTIDE SEQUENCE [LARGE SCALE GENOMIC DNA]</scope>
    <source>
        <strain evidence="19 20">DSM 13116</strain>
    </source>
</reference>
<evidence type="ECO:0000256" key="11">
    <source>
        <dbReference type="ARBA" id="ARBA00025198"/>
    </source>
</evidence>
<keyword evidence="8 15" id="KW-0406">Ion transport</keyword>